<reference evidence="2 3" key="1">
    <citation type="journal article" date="2023" name="bioRxiv">
        <title>An intranuclear bacterial parasite of deep-sea mussels expresses apoptosis inhibitors acquired from its host.</title>
        <authorList>
            <person name="Gonzalez Porras M.A."/>
            <person name="Assie A."/>
            <person name="Tietjen M."/>
            <person name="Violette M."/>
            <person name="Kleiner M."/>
            <person name="Gruber-Vodicka H."/>
            <person name="Dubilier N."/>
            <person name="Leisch N."/>
        </authorList>
    </citation>
    <scope>NUCLEOTIDE SEQUENCE [LARGE SCALE GENOMIC DNA]</scope>
    <source>
        <strain evidence="2">IAP13</strain>
    </source>
</reference>
<proteinExistence type="predicted"/>
<name>A0AA90NLP4_9GAMM</name>
<dbReference type="SUPFAM" id="SSF53335">
    <property type="entry name" value="S-adenosyl-L-methionine-dependent methyltransferases"/>
    <property type="match status" value="1"/>
</dbReference>
<dbReference type="InterPro" id="IPR041698">
    <property type="entry name" value="Methyltransf_25"/>
</dbReference>
<dbReference type="InterPro" id="IPR029063">
    <property type="entry name" value="SAM-dependent_MTases_sf"/>
</dbReference>
<dbReference type="Pfam" id="PF13649">
    <property type="entry name" value="Methyltransf_25"/>
    <property type="match status" value="1"/>
</dbReference>
<organism evidence="2 3">
    <name type="scientific">Candidatus Endonucleibacter bathymodioli</name>
    <dbReference type="NCBI Taxonomy" id="539814"/>
    <lineage>
        <taxon>Bacteria</taxon>
        <taxon>Pseudomonadati</taxon>
        <taxon>Pseudomonadota</taxon>
        <taxon>Gammaproteobacteria</taxon>
        <taxon>Oceanospirillales</taxon>
        <taxon>Endozoicomonadaceae</taxon>
        <taxon>Candidatus Endonucleibacter</taxon>
    </lineage>
</organism>
<gene>
    <name evidence="2" type="ORF">QS748_09300</name>
</gene>
<comment type="caution">
    <text evidence="2">The sequence shown here is derived from an EMBL/GenBank/DDBJ whole genome shotgun (WGS) entry which is preliminary data.</text>
</comment>
<dbReference type="CDD" id="cd02440">
    <property type="entry name" value="AdoMet_MTases"/>
    <property type="match status" value="1"/>
</dbReference>
<dbReference type="EMBL" id="JASXSV010000013">
    <property type="protein sequence ID" value="MDP0589359.1"/>
    <property type="molecule type" value="Genomic_DNA"/>
</dbReference>
<evidence type="ECO:0000259" key="1">
    <source>
        <dbReference type="Pfam" id="PF13649"/>
    </source>
</evidence>
<feature type="domain" description="Methyltransferase" evidence="1">
    <location>
        <begin position="39"/>
        <end position="130"/>
    </location>
</feature>
<evidence type="ECO:0000313" key="3">
    <source>
        <dbReference type="Proteomes" id="UP001178148"/>
    </source>
</evidence>
<evidence type="ECO:0000313" key="2">
    <source>
        <dbReference type="EMBL" id="MDP0589359.1"/>
    </source>
</evidence>
<dbReference type="Proteomes" id="UP001178148">
    <property type="component" value="Unassembled WGS sequence"/>
</dbReference>
<keyword evidence="3" id="KW-1185">Reference proteome</keyword>
<protein>
    <submittedName>
        <fullName evidence="2">Class I SAM-dependent methyltransferase</fullName>
        <ecNumber evidence="2">2.1.1.-</ecNumber>
    </submittedName>
</protein>
<dbReference type="GO" id="GO:0008168">
    <property type="term" value="F:methyltransferase activity"/>
    <property type="evidence" value="ECO:0007669"/>
    <property type="project" value="UniProtKB-KW"/>
</dbReference>
<sequence>MTITCSNWDRESWISSVEYIAHSVKVLSECLEITPNSKILDIGCGRAGITTALAEANNVETPVEGIDISDTISEAPNCNKVNLFQIDALSYLKGQPDNLYHGIILKQMLHCVSTDIRKQLLQEIHRCLKKSARALVFLMPPKITIPMFTQGKDTFLQEQLHFQDIINLGQDCLFETDISEFCFNVEISKQQYFDLLRQRFMSNLRNLSDSEIENGILELDLNYPTEVLKFTDLLHIIHLIKVAPA</sequence>
<keyword evidence="2" id="KW-0808">Transferase</keyword>
<dbReference type="GO" id="GO:0032259">
    <property type="term" value="P:methylation"/>
    <property type="evidence" value="ECO:0007669"/>
    <property type="project" value="UniProtKB-KW"/>
</dbReference>
<dbReference type="Gene3D" id="3.40.50.150">
    <property type="entry name" value="Vaccinia Virus protein VP39"/>
    <property type="match status" value="1"/>
</dbReference>
<accession>A0AA90NLP4</accession>
<keyword evidence="2" id="KW-0489">Methyltransferase</keyword>
<dbReference type="EC" id="2.1.1.-" evidence="2"/>
<dbReference type="AlphaFoldDB" id="A0AA90NLP4"/>